<protein>
    <submittedName>
        <fullName evidence="5">Uncharacterized protein</fullName>
    </submittedName>
</protein>
<comment type="similarity">
    <text evidence="2">Belongs to the PKI family.</text>
</comment>
<keyword evidence="6" id="KW-1185">Reference proteome</keyword>
<feature type="compositionally biased region" description="Low complexity" evidence="4">
    <location>
        <begin position="1"/>
        <end position="23"/>
    </location>
</feature>
<feature type="region of interest" description="Disordered" evidence="4">
    <location>
        <begin position="1"/>
        <end position="26"/>
    </location>
</feature>
<dbReference type="InterPro" id="IPR004171">
    <property type="entry name" value="cAMP_dep_PKI"/>
</dbReference>
<proteinExistence type="inferred from homology"/>
<reference evidence="5" key="1">
    <citation type="submission" date="2023-10" db="EMBL/GenBank/DDBJ databases">
        <title>Genome assembly of Pristionchus species.</title>
        <authorList>
            <person name="Yoshida K."/>
            <person name="Sommer R.J."/>
        </authorList>
    </citation>
    <scope>NUCLEOTIDE SEQUENCE</scope>
    <source>
        <strain evidence="5">RS0144</strain>
    </source>
</reference>
<dbReference type="Pfam" id="PF02827">
    <property type="entry name" value="PKI"/>
    <property type="match status" value="1"/>
</dbReference>
<evidence type="ECO:0000256" key="1">
    <source>
        <dbReference type="ARBA" id="ARBA00002844"/>
    </source>
</evidence>
<evidence type="ECO:0000313" key="6">
    <source>
        <dbReference type="Proteomes" id="UP001432027"/>
    </source>
</evidence>
<keyword evidence="3" id="KW-0649">Protein kinase inhibitor</keyword>
<feature type="non-terminal residue" evidence="5">
    <location>
        <position position="123"/>
    </location>
</feature>
<name>A0AAV5UH22_9BILA</name>
<comment type="function">
    <text evidence="1">Extremely potent competitive inhibitor of cAMP-dependent protein kinase activity, this protein interacts with the catalytic subunit of the enzyme after the cAMP-induced dissociation of its regulatory chains.</text>
</comment>
<dbReference type="AlphaFoldDB" id="A0AAV5UH22"/>
<evidence type="ECO:0000256" key="2">
    <source>
        <dbReference type="ARBA" id="ARBA00006393"/>
    </source>
</evidence>
<feature type="compositionally biased region" description="Polar residues" evidence="4">
    <location>
        <begin position="106"/>
        <end position="123"/>
    </location>
</feature>
<sequence>FQSFSSPHSSSLLVTTSSSPSSSTIQMGELESTAVLSQVTPPIQSTSAPTLFLTIMTQADMFETVPQFTSSSRSGRRNAVAEIDVESIDPTGEKLASRFAQLGSEEGQSTSAQSDDGQSTSQG</sequence>
<organism evidence="5 6">
    <name type="scientific">Pristionchus entomophagus</name>
    <dbReference type="NCBI Taxonomy" id="358040"/>
    <lineage>
        <taxon>Eukaryota</taxon>
        <taxon>Metazoa</taxon>
        <taxon>Ecdysozoa</taxon>
        <taxon>Nematoda</taxon>
        <taxon>Chromadorea</taxon>
        <taxon>Rhabditida</taxon>
        <taxon>Rhabditina</taxon>
        <taxon>Diplogasteromorpha</taxon>
        <taxon>Diplogasteroidea</taxon>
        <taxon>Neodiplogasteridae</taxon>
        <taxon>Pristionchus</taxon>
    </lineage>
</organism>
<gene>
    <name evidence="5" type="ORF">PENTCL1PPCAC_27797</name>
</gene>
<comment type="caution">
    <text evidence="5">The sequence shown here is derived from an EMBL/GenBank/DDBJ whole genome shotgun (WGS) entry which is preliminary data.</text>
</comment>
<evidence type="ECO:0000256" key="4">
    <source>
        <dbReference type="SAM" id="MobiDB-lite"/>
    </source>
</evidence>
<evidence type="ECO:0000256" key="3">
    <source>
        <dbReference type="ARBA" id="ARBA00023013"/>
    </source>
</evidence>
<feature type="non-terminal residue" evidence="5">
    <location>
        <position position="1"/>
    </location>
</feature>
<accession>A0AAV5UH22</accession>
<feature type="region of interest" description="Disordered" evidence="4">
    <location>
        <begin position="83"/>
        <end position="123"/>
    </location>
</feature>
<dbReference type="EMBL" id="BTSX01000006">
    <property type="protein sequence ID" value="GMT05623.1"/>
    <property type="molecule type" value="Genomic_DNA"/>
</dbReference>
<dbReference type="GO" id="GO:0004862">
    <property type="term" value="F:cAMP-dependent protein kinase inhibitor activity"/>
    <property type="evidence" value="ECO:0007669"/>
    <property type="project" value="InterPro"/>
</dbReference>
<dbReference type="Proteomes" id="UP001432027">
    <property type="component" value="Unassembled WGS sequence"/>
</dbReference>
<evidence type="ECO:0000313" key="5">
    <source>
        <dbReference type="EMBL" id="GMT05623.1"/>
    </source>
</evidence>